<dbReference type="AlphaFoldDB" id="A0A0P1AUJ6"/>
<accession>A0A0P1AUJ6</accession>
<dbReference type="RefSeq" id="XP_024582336.1">
    <property type="nucleotide sequence ID" value="XM_024716770.1"/>
</dbReference>
<evidence type="ECO:0000313" key="1">
    <source>
        <dbReference type="EMBL" id="CEG45967.1"/>
    </source>
</evidence>
<evidence type="ECO:0000313" key="2">
    <source>
        <dbReference type="Proteomes" id="UP000054928"/>
    </source>
</evidence>
<dbReference type="GeneID" id="36397352"/>
<name>A0A0P1AUJ6_PLAHL</name>
<reference evidence="2" key="1">
    <citation type="submission" date="2014-09" db="EMBL/GenBank/DDBJ databases">
        <authorList>
            <person name="Sharma Rahul"/>
            <person name="Thines Marco"/>
        </authorList>
    </citation>
    <scope>NUCLEOTIDE SEQUENCE [LARGE SCALE GENOMIC DNA]</scope>
</reference>
<dbReference type="EMBL" id="CCYD01001864">
    <property type="protein sequence ID" value="CEG45967.1"/>
    <property type="molecule type" value="Genomic_DNA"/>
</dbReference>
<protein>
    <submittedName>
        <fullName evidence="1">Uncharacterized protein</fullName>
    </submittedName>
</protein>
<proteinExistence type="predicted"/>
<dbReference type="Proteomes" id="UP000054928">
    <property type="component" value="Unassembled WGS sequence"/>
</dbReference>
<keyword evidence="2" id="KW-1185">Reference proteome</keyword>
<sequence>MSKLIVGLAIRHSSDEASTRRAAVFKLGGCVLIGTLVQHRDRRDISIDLLKHNNRNGRRRYRQKQPRYALALRDGGRSLFAYYETEMLQLLALPN</sequence>
<organism evidence="1 2">
    <name type="scientific">Plasmopara halstedii</name>
    <name type="common">Downy mildew of sunflower</name>
    <dbReference type="NCBI Taxonomy" id="4781"/>
    <lineage>
        <taxon>Eukaryota</taxon>
        <taxon>Sar</taxon>
        <taxon>Stramenopiles</taxon>
        <taxon>Oomycota</taxon>
        <taxon>Peronosporomycetes</taxon>
        <taxon>Peronosporales</taxon>
        <taxon>Peronosporaceae</taxon>
        <taxon>Plasmopara</taxon>
    </lineage>
</organism>